<evidence type="ECO:0000259" key="7">
    <source>
        <dbReference type="Pfam" id="PF08340"/>
    </source>
</evidence>
<dbReference type="OrthoDB" id="9771229at2"/>
<comment type="similarity">
    <text evidence="5">Belongs to the YicC/YloC family.</text>
</comment>
<dbReference type="InterPro" id="IPR005229">
    <property type="entry name" value="YicC/YloC-like"/>
</dbReference>
<evidence type="ECO:0000256" key="1">
    <source>
        <dbReference type="ARBA" id="ARBA00001968"/>
    </source>
</evidence>
<dbReference type="Pfam" id="PF08340">
    <property type="entry name" value="YicC-like_C"/>
    <property type="match status" value="1"/>
</dbReference>
<evidence type="ECO:0000256" key="4">
    <source>
        <dbReference type="ARBA" id="ARBA00022801"/>
    </source>
</evidence>
<keyword evidence="3" id="KW-0255">Endonuclease</keyword>
<dbReference type="RefSeq" id="WP_092047929.1">
    <property type="nucleotide sequence ID" value="NZ_FOQD01000002.1"/>
</dbReference>
<dbReference type="InterPro" id="IPR013551">
    <property type="entry name" value="YicC-like_C"/>
</dbReference>
<accession>A0A1I3CE20</accession>
<keyword evidence="9" id="KW-1185">Reference proteome</keyword>
<dbReference type="InterPro" id="IPR013527">
    <property type="entry name" value="YicC-like_N"/>
</dbReference>
<reference evidence="9" key="1">
    <citation type="submission" date="2016-10" db="EMBL/GenBank/DDBJ databases">
        <authorList>
            <person name="Varghese N."/>
            <person name="Submissions S."/>
        </authorList>
    </citation>
    <scope>NUCLEOTIDE SEQUENCE [LARGE SCALE GENOMIC DNA]</scope>
    <source>
        <strain evidence="9">DSM 26348</strain>
    </source>
</reference>
<dbReference type="STRING" id="1576369.SAMN05421753_102242"/>
<keyword evidence="2" id="KW-0540">Nuclease</keyword>
<evidence type="ECO:0000256" key="5">
    <source>
        <dbReference type="ARBA" id="ARBA00035648"/>
    </source>
</evidence>
<dbReference type="PANTHER" id="PTHR30636:SF3">
    <property type="entry name" value="UPF0701 PROTEIN YICC"/>
    <property type="match status" value="1"/>
</dbReference>
<evidence type="ECO:0000256" key="3">
    <source>
        <dbReference type="ARBA" id="ARBA00022759"/>
    </source>
</evidence>
<proteinExistence type="inferred from homology"/>
<dbReference type="Pfam" id="PF03755">
    <property type="entry name" value="YicC-like_N"/>
    <property type="match status" value="1"/>
</dbReference>
<dbReference type="GO" id="GO:0004521">
    <property type="term" value="F:RNA endonuclease activity"/>
    <property type="evidence" value="ECO:0007669"/>
    <property type="project" value="InterPro"/>
</dbReference>
<sequence length="289" mass="32750">MTGHGDANGQNERLSVTIEVRSVNNRHLKVTVRCPDAFIALEANIDRVVREVISRGTLTIHLHIRHVNALSSYHVNSTVARQYFEQLRELSRELGLAEPAELTPLLALPGVIDDGESRSVEESDWPLLETALITALENLQNFRRQEGAAMAAELRAMCLVIEENAEQIALRAPKVVAEYRERIKNRINDFLSTQSVKVDDNDLIREVSMFADRCDISEELTRLRSHLQQYRTLLDSDGSNGRKLEFLGQELFREINTTGSKANDVEIAHRVVEMKAAIEKMREIILNVE</sequence>
<dbReference type="NCBIfam" id="TIGR00255">
    <property type="entry name" value="YicC/YloC family endoribonuclease"/>
    <property type="match status" value="1"/>
</dbReference>
<feature type="domain" description="Endoribonuclease YicC-like C-terminal" evidence="7">
    <location>
        <begin position="170"/>
        <end position="289"/>
    </location>
</feature>
<feature type="domain" description="Endoribonuclease YicC-like N-terminal" evidence="6">
    <location>
        <begin position="1"/>
        <end position="151"/>
    </location>
</feature>
<protein>
    <submittedName>
        <fullName evidence="8">TIGR00255 family protein</fullName>
    </submittedName>
</protein>
<evidence type="ECO:0000259" key="6">
    <source>
        <dbReference type="Pfam" id="PF03755"/>
    </source>
</evidence>
<name>A0A1I3CE20_9PLAN</name>
<dbReference type="EMBL" id="FOQD01000002">
    <property type="protein sequence ID" value="SFH72784.1"/>
    <property type="molecule type" value="Genomic_DNA"/>
</dbReference>
<comment type="cofactor">
    <cofactor evidence="1">
        <name>a divalent metal cation</name>
        <dbReference type="ChEBI" id="CHEBI:60240"/>
    </cofactor>
</comment>
<evidence type="ECO:0000256" key="2">
    <source>
        <dbReference type="ARBA" id="ARBA00022722"/>
    </source>
</evidence>
<dbReference type="PANTHER" id="PTHR30636">
    <property type="entry name" value="UPF0701 PROTEIN YICC"/>
    <property type="match status" value="1"/>
</dbReference>
<dbReference type="AlphaFoldDB" id="A0A1I3CE20"/>
<organism evidence="8 9">
    <name type="scientific">Planctomicrobium piriforme</name>
    <dbReference type="NCBI Taxonomy" id="1576369"/>
    <lineage>
        <taxon>Bacteria</taxon>
        <taxon>Pseudomonadati</taxon>
        <taxon>Planctomycetota</taxon>
        <taxon>Planctomycetia</taxon>
        <taxon>Planctomycetales</taxon>
        <taxon>Planctomycetaceae</taxon>
        <taxon>Planctomicrobium</taxon>
    </lineage>
</organism>
<gene>
    <name evidence="8" type="ORF">SAMN05421753_102242</name>
</gene>
<keyword evidence="4" id="KW-0378">Hydrolase</keyword>
<dbReference type="Proteomes" id="UP000199518">
    <property type="component" value="Unassembled WGS sequence"/>
</dbReference>
<evidence type="ECO:0000313" key="9">
    <source>
        <dbReference type="Proteomes" id="UP000199518"/>
    </source>
</evidence>
<dbReference type="GO" id="GO:0016787">
    <property type="term" value="F:hydrolase activity"/>
    <property type="evidence" value="ECO:0007669"/>
    <property type="project" value="UniProtKB-KW"/>
</dbReference>
<evidence type="ECO:0000313" key="8">
    <source>
        <dbReference type="EMBL" id="SFH72784.1"/>
    </source>
</evidence>